<name>T0YME9_9ZZZZ</name>
<dbReference type="NCBIfam" id="NF000582">
    <property type="entry name" value="PRK00006.1"/>
    <property type="match status" value="1"/>
</dbReference>
<dbReference type="NCBIfam" id="TIGR01750">
    <property type="entry name" value="fabZ"/>
    <property type="match status" value="1"/>
</dbReference>
<dbReference type="GO" id="GO:0005737">
    <property type="term" value="C:cytoplasm"/>
    <property type="evidence" value="ECO:0007669"/>
    <property type="project" value="UniProtKB-SubCell"/>
</dbReference>
<keyword evidence="3" id="KW-0963">Cytoplasm</keyword>
<reference evidence="9" key="2">
    <citation type="journal article" date="2014" name="ISME J.">
        <title>Microbial stratification in low pH oxic and suboxic macroscopic growths along an acid mine drainage.</title>
        <authorList>
            <person name="Mendez-Garcia C."/>
            <person name="Mesa V."/>
            <person name="Sprenger R.R."/>
            <person name="Richter M."/>
            <person name="Diez M.S."/>
            <person name="Solano J."/>
            <person name="Bargiela R."/>
            <person name="Golyshina O.V."/>
            <person name="Manteca A."/>
            <person name="Ramos J.L."/>
            <person name="Gallego J.R."/>
            <person name="Llorente I."/>
            <person name="Martins Dos Santos V.A."/>
            <person name="Jensen O.N."/>
            <person name="Pelaez A.I."/>
            <person name="Sanchez J."/>
            <person name="Ferrer M."/>
        </authorList>
    </citation>
    <scope>NUCLEOTIDE SEQUENCE</scope>
</reference>
<sequence length="152" mass="17005">MMLNISPDINVILEQIPHRYPFLLVDRIIECTGGEKVVGLKNVTYNEWFFPGHFPDHPVMPGVLILESMAQCTGVLIYATLGGKPSARTLYYLAGIDNARFKNAVIPGDQLIMTLRIMRHVKDIWKFSGKAEVNGRLVAEADFLCATKEIDA</sequence>
<dbReference type="GO" id="GO:0016020">
    <property type="term" value="C:membrane"/>
    <property type="evidence" value="ECO:0007669"/>
    <property type="project" value="GOC"/>
</dbReference>
<evidence type="ECO:0000256" key="1">
    <source>
        <dbReference type="ARBA" id="ARBA00004496"/>
    </source>
</evidence>
<proteinExistence type="inferred from homology"/>
<dbReference type="EC" id="4.2.1.59" evidence="2"/>
<evidence type="ECO:0000256" key="4">
    <source>
        <dbReference type="ARBA" id="ARBA00022516"/>
    </source>
</evidence>
<evidence type="ECO:0000256" key="6">
    <source>
        <dbReference type="ARBA" id="ARBA00023098"/>
    </source>
</evidence>
<keyword evidence="5" id="KW-0441">Lipid A biosynthesis</keyword>
<dbReference type="GO" id="GO:0009245">
    <property type="term" value="P:lipid A biosynthetic process"/>
    <property type="evidence" value="ECO:0007669"/>
    <property type="project" value="UniProtKB-KW"/>
</dbReference>
<dbReference type="InterPro" id="IPR010084">
    <property type="entry name" value="FabZ"/>
</dbReference>
<comment type="subcellular location">
    <subcellularLocation>
        <location evidence="1">Cytoplasm</location>
    </subcellularLocation>
</comment>
<dbReference type="GO" id="GO:0019171">
    <property type="term" value="F:(3R)-hydroxyacyl-[acyl-carrier-protein] dehydratase activity"/>
    <property type="evidence" value="ECO:0007669"/>
    <property type="project" value="UniProtKB-EC"/>
</dbReference>
<dbReference type="CDD" id="cd01288">
    <property type="entry name" value="FabZ"/>
    <property type="match status" value="1"/>
</dbReference>
<dbReference type="FunFam" id="3.10.129.10:FF:000001">
    <property type="entry name" value="3-hydroxyacyl-[acyl-carrier-protein] dehydratase FabZ"/>
    <property type="match status" value="1"/>
</dbReference>
<dbReference type="GO" id="GO:0006633">
    <property type="term" value="P:fatty acid biosynthetic process"/>
    <property type="evidence" value="ECO:0007669"/>
    <property type="project" value="InterPro"/>
</dbReference>
<evidence type="ECO:0000313" key="9">
    <source>
        <dbReference type="EMBL" id="EQD34283.1"/>
    </source>
</evidence>
<evidence type="ECO:0000256" key="7">
    <source>
        <dbReference type="ARBA" id="ARBA00023239"/>
    </source>
</evidence>
<comment type="caution">
    <text evidence="9">The sequence shown here is derived from an EMBL/GenBank/DDBJ whole genome shotgun (WGS) entry which is preliminary data.</text>
</comment>
<comment type="function">
    <text evidence="8">Involved in unsaturated fatty acids biosynthesis. Catalyzes the dehydration of short chain beta-hydroxyacyl-ACPs and long chain saturated and unsaturated beta-hydroxyacyl-ACPs.</text>
</comment>
<gene>
    <name evidence="9" type="ORF">B1B_17278</name>
</gene>
<dbReference type="Pfam" id="PF07977">
    <property type="entry name" value="FabA"/>
    <property type="match status" value="1"/>
</dbReference>
<keyword evidence="4" id="KW-0444">Lipid biosynthesis</keyword>
<protein>
    <recommendedName>
        <fullName evidence="2">3-hydroxyacyl-[acyl-carrier-protein] dehydratase</fullName>
        <ecNumber evidence="2">4.2.1.59</ecNumber>
    </recommendedName>
</protein>
<organism evidence="9">
    <name type="scientific">mine drainage metagenome</name>
    <dbReference type="NCBI Taxonomy" id="410659"/>
    <lineage>
        <taxon>unclassified sequences</taxon>
        <taxon>metagenomes</taxon>
        <taxon>ecological metagenomes</taxon>
    </lineage>
</organism>
<dbReference type="PANTHER" id="PTHR30272">
    <property type="entry name" value="3-HYDROXYACYL-[ACYL-CARRIER-PROTEIN] DEHYDRATASE"/>
    <property type="match status" value="1"/>
</dbReference>
<evidence type="ECO:0000256" key="3">
    <source>
        <dbReference type="ARBA" id="ARBA00022490"/>
    </source>
</evidence>
<evidence type="ECO:0000256" key="8">
    <source>
        <dbReference type="ARBA" id="ARBA00025049"/>
    </source>
</evidence>
<dbReference type="Gene3D" id="3.10.129.10">
    <property type="entry name" value="Hotdog Thioesterase"/>
    <property type="match status" value="1"/>
</dbReference>
<dbReference type="HAMAP" id="MF_00406">
    <property type="entry name" value="FabZ"/>
    <property type="match status" value="1"/>
</dbReference>
<keyword evidence="7 9" id="KW-0456">Lyase</keyword>
<dbReference type="EMBL" id="AUZY01011541">
    <property type="protein sequence ID" value="EQD34283.1"/>
    <property type="molecule type" value="Genomic_DNA"/>
</dbReference>
<dbReference type="PANTHER" id="PTHR30272:SF1">
    <property type="entry name" value="3-HYDROXYACYL-[ACYL-CARRIER-PROTEIN] DEHYDRATASE"/>
    <property type="match status" value="1"/>
</dbReference>
<reference evidence="9" key="1">
    <citation type="submission" date="2013-08" db="EMBL/GenBank/DDBJ databases">
        <authorList>
            <person name="Mendez C."/>
            <person name="Richter M."/>
            <person name="Ferrer M."/>
            <person name="Sanchez J."/>
        </authorList>
    </citation>
    <scope>NUCLEOTIDE SEQUENCE</scope>
</reference>
<dbReference type="InterPro" id="IPR029069">
    <property type="entry name" value="HotDog_dom_sf"/>
</dbReference>
<dbReference type="AlphaFoldDB" id="T0YME9"/>
<keyword evidence="6" id="KW-0443">Lipid metabolism</keyword>
<accession>T0YME9</accession>
<evidence type="ECO:0000256" key="5">
    <source>
        <dbReference type="ARBA" id="ARBA00022556"/>
    </source>
</evidence>
<evidence type="ECO:0000256" key="2">
    <source>
        <dbReference type="ARBA" id="ARBA00013167"/>
    </source>
</evidence>
<dbReference type="InterPro" id="IPR013114">
    <property type="entry name" value="FabA_FabZ"/>
</dbReference>
<dbReference type="SUPFAM" id="SSF54637">
    <property type="entry name" value="Thioesterase/thiol ester dehydrase-isomerase"/>
    <property type="match status" value="1"/>
</dbReference>